<proteinExistence type="predicted"/>
<evidence type="ECO:0000256" key="1">
    <source>
        <dbReference type="SAM" id="Coils"/>
    </source>
</evidence>
<keyword evidence="1" id="KW-0175">Coiled coil</keyword>
<dbReference type="AlphaFoldDB" id="A0A4U6VPS3"/>
<organism evidence="2 3">
    <name type="scientific">Setaria viridis</name>
    <name type="common">Green bristlegrass</name>
    <name type="synonym">Setaria italica subsp. viridis</name>
    <dbReference type="NCBI Taxonomy" id="4556"/>
    <lineage>
        <taxon>Eukaryota</taxon>
        <taxon>Viridiplantae</taxon>
        <taxon>Streptophyta</taxon>
        <taxon>Embryophyta</taxon>
        <taxon>Tracheophyta</taxon>
        <taxon>Spermatophyta</taxon>
        <taxon>Magnoliopsida</taxon>
        <taxon>Liliopsida</taxon>
        <taxon>Poales</taxon>
        <taxon>Poaceae</taxon>
        <taxon>PACMAD clade</taxon>
        <taxon>Panicoideae</taxon>
        <taxon>Panicodae</taxon>
        <taxon>Paniceae</taxon>
        <taxon>Cenchrinae</taxon>
        <taxon>Setaria</taxon>
    </lineage>
</organism>
<feature type="coiled-coil region" evidence="1">
    <location>
        <begin position="72"/>
        <end position="190"/>
    </location>
</feature>
<dbReference type="Gene3D" id="1.10.287.1490">
    <property type="match status" value="1"/>
</dbReference>
<dbReference type="Gramene" id="TKW30433">
    <property type="protein sequence ID" value="TKW30433"/>
    <property type="gene ID" value="SEVIR_2G036600v2"/>
</dbReference>
<keyword evidence="3" id="KW-1185">Reference proteome</keyword>
<name>A0A4U6VPS3_SETVI</name>
<dbReference type="Proteomes" id="UP000298652">
    <property type="component" value="Chromosome 2"/>
</dbReference>
<sequence>MVAVICGVSYAVEEAHDKLVVLSKDEKTREIVNNLLDMSYSVDHSADERIKSIVEQLVLAVKTSRNSNEGSTKELKATVLELQQELQAKDIQISTISSELSYQLRAAESSAKQLSVELEGAKMEVHNLAKQVDMLHNENKALETQVNELKNMESVASEQHGRIKELTDELSRKDQEIEGLMEALDEEEKEVEADWAEHHHPCGIVGRRQGCHVPPKNLLLDHFAMWGRTNGSGHMGRPMCLWSTSIAAIGRAHLVAPCLSPM</sequence>
<gene>
    <name evidence="2" type="ORF">SEVIR_2G036600v2</name>
</gene>
<dbReference type="PANTHER" id="PTHR43939:SF50">
    <property type="entry name" value="NUCLEOPORIN"/>
    <property type="match status" value="1"/>
</dbReference>
<evidence type="ECO:0000313" key="3">
    <source>
        <dbReference type="Proteomes" id="UP000298652"/>
    </source>
</evidence>
<reference evidence="2" key="1">
    <citation type="submission" date="2019-03" db="EMBL/GenBank/DDBJ databases">
        <title>WGS assembly of Setaria viridis.</title>
        <authorList>
            <person name="Huang P."/>
            <person name="Jenkins J."/>
            <person name="Grimwood J."/>
            <person name="Barry K."/>
            <person name="Healey A."/>
            <person name="Mamidi S."/>
            <person name="Sreedasyam A."/>
            <person name="Shu S."/>
            <person name="Feldman M."/>
            <person name="Wu J."/>
            <person name="Yu Y."/>
            <person name="Chen C."/>
            <person name="Johnson J."/>
            <person name="Rokhsar D."/>
            <person name="Baxter I."/>
            <person name="Schmutz J."/>
            <person name="Brutnell T."/>
            <person name="Kellogg E."/>
        </authorList>
    </citation>
    <scope>NUCLEOTIDE SEQUENCE [LARGE SCALE GENOMIC DNA]</scope>
</reference>
<dbReference type="PANTHER" id="PTHR43939">
    <property type="entry name" value="COILED-COIL DOMAIN-CONTAINING PROTEIN 158"/>
    <property type="match status" value="1"/>
</dbReference>
<accession>A0A4U6VPS3</accession>
<dbReference type="EMBL" id="CM016553">
    <property type="protein sequence ID" value="TKW30433.1"/>
    <property type="molecule type" value="Genomic_DNA"/>
</dbReference>
<protein>
    <submittedName>
        <fullName evidence="2">Uncharacterized protein</fullName>
    </submittedName>
</protein>
<evidence type="ECO:0000313" key="2">
    <source>
        <dbReference type="EMBL" id="TKW30433.1"/>
    </source>
</evidence>